<evidence type="ECO:0000256" key="1">
    <source>
        <dbReference type="SAM" id="MobiDB-lite"/>
    </source>
</evidence>
<feature type="region of interest" description="Disordered" evidence="1">
    <location>
        <begin position="626"/>
        <end position="645"/>
    </location>
</feature>
<dbReference type="PANTHER" id="PTHR37947:SF1">
    <property type="entry name" value="BLL2462 PROTEIN"/>
    <property type="match status" value="1"/>
</dbReference>
<accession>A0A0F9W479</accession>
<keyword evidence="2" id="KW-0812">Transmembrane</keyword>
<organism evidence="3">
    <name type="scientific">marine sediment metagenome</name>
    <dbReference type="NCBI Taxonomy" id="412755"/>
    <lineage>
        <taxon>unclassified sequences</taxon>
        <taxon>metagenomes</taxon>
        <taxon>ecological metagenomes</taxon>
    </lineage>
</organism>
<feature type="transmembrane region" description="Helical" evidence="2">
    <location>
        <begin position="19"/>
        <end position="37"/>
    </location>
</feature>
<feature type="transmembrane region" description="Helical" evidence="2">
    <location>
        <begin position="49"/>
        <end position="68"/>
    </location>
</feature>
<dbReference type="Gene3D" id="3.40.50.880">
    <property type="match status" value="1"/>
</dbReference>
<dbReference type="AlphaFoldDB" id="A0A0F9W479"/>
<protein>
    <recommendedName>
        <fullName evidence="4">VWFA domain-containing protein</fullName>
    </recommendedName>
</protein>
<dbReference type="Gene3D" id="3.40.50.410">
    <property type="entry name" value="von Willebrand factor, type A domain"/>
    <property type="match status" value="1"/>
</dbReference>
<evidence type="ECO:0000313" key="3">
    <source>
        <dbReference type="EMBL" id="KKO11175.1"/>
    </source>
</evidence>
<name>A0A0F9W479_9ZZZZ</name>
<gene>
    <name evidence="3" type="ORF">LCGC14_0016510</name>
</gene>
<sequence length="759" mass="82429">MNIPQLALIWQPMISPQRIVGMMAVMAALAIVVYARSMRQNPWISTGLLVMRLAVLAALATLLMGPSAPPPPRPKTLRPYLHVLVDTSQSMLTQDMGRRSRLAAVQQTWLSPERIEALGLVSRPSFYGFDSALRPMSLEALRGREDEVATGTATHLAQSVRRCIEQAQTDPAGVAVLVVSDGRDSNDASMQPIALLARARGIAIHTVCVGGPTRQKDIVVSASPAQRYLLAGTQGYIRVRVHQEGLDAVIEAAQQQGRPLQVNVACDGKTDSVPLRFDGQGRAAVDLPIRQDDAGEYSYRIWVEPLDEEFEPANNVQHAFVEVVDQRIRALLLEGEPFWETRFAARALRKDPRIELTYISEIAVDKQVVIVNRSGAAMPKVPTTLKELRDYDVLILGRGLERILSPEVRRLLVEYVGDHGGNLIFARGQAYDPATSSGRQAGRDIAVLEPVVWGRGPLHNLAMAPTPAGRRGIFYGAWDEQVEADQAPSFTIMPAVDRVKTGAAVLARAVEAGRATLDPDSSDPPALVRMDYGSGRVLAVLGEGLWRWGLASVSDSQDVTRPYERFWSSMVGWLVMGSDFKPGQDTALLLGALGTPLGEPLLIEAACKTARAEGFDPTVRVTAPDGTVTPVAMRPSPGSRTRVQGAIVPDQPGVYVVHMTSENGTPPKLEKRFNVTDASLERLKASADPGALVRLAEESGGMVFRSDQAGRFPLELAGLFTSGSATAGPRHVWDTWPVLVVLLVWAGCEWILRKRAGLL</sequence>
<reference evidence="3" key="1">
    <citation type="journal article" date="2015" name="Nature">
        <title>Complex archaea that bridge the gap between prokaryotes and eukaryotes.</title>
        <authorList>
            <person name="Spang A."/>
            <person name="Saw J.H."/>
            <person name="Jorgensen S.L."/>
            <person name="Zaremba-Niedzwiedzka K."/>
            <person name="Martijn J."/>
            <person name="Lind A.E."/>
            <person name="van Eijk R."/>
            <person name="Schleper C."/>
            <person name="Guy L."/>
            <person name="Ettema T.J."/>
        </authorList>
    </citation>
    <scope>NUCLEOTIDE SEQUENCE</scope>
</reference>
<keyword evidence="2" id="KW-1133">Transmembrane helix</keyword>
<evidence type="ECO:0000256" key="2">
    <source>
        <dbReference type="SAM" id="Phobius"/>
    </source>
</evidence>
<dbReference type="EMBL" id="LAZR01000003">
    <property type="protein sequence ID" value="KKO11175.1"/>
    <property type="molecule type" value="Genomic_DNA"/>
</dbReference>
<proteinExistence type="predicted"/>
<keyword evidence="2" id="KW-0472">Membrane</keyword>
<dbReference type="InterPro" id="IPR036465">
    <property type="entry name" value="vWFA_dom_sf"/>
</dbReference>
<dbReference type="InterPro" id="IPR029062">
    <property type="entry name" value="Class_I_gatase-like"/>
</dbReference>
<comment type="caution">
    <text evidence="3">The sequence shown here is derived from an EMBL/GenBank/DDBJ whole genome shotgun (WGS) entry which is preliminary data.</text>
</comment>
<dbReference type="SUPFAM" id="SSF52317">
    <property type="entry name" value="Class I glutamine amidotransferase-like"/>
    <property type="match status" value="1"/>
</dbReference>
<dbReference type="SUPFAM" id="SSF53300">
    <property type="entry name" value="vWA-like"/>
    <property type="match status" value="1"/>
</dbReference>
<evidence type="ECO:0008006" key="4">
    <source>
        <dbReference type="Google" id="ProtNLM"/>
    </source>
</evidence>
<dbReference type="PANTHER" id="PTHR37947">
    <property type="entry name" value="BLL2462 PROTEIN"/>
    <property type="match status" value="1"/>
</dbReference>